<gene>
    <name evidence="1" type="ORF">DXH47_06990</name>
</gene>
<evidence type="ECO:0000313" key="2">
    <source>
        <dbReference type="Proteomes" id="UP000290602"/>
    </source>
</evidence>
<accession>A0A4Q0VIC1</accession>
<evidence type="ECO:0000313" key="1">
    <source>
        <dbReference type="EMBL" id="RXI78505.1"/>
    </source>
</evidence>
<reference evidence="1 2" key="1">
    <citation type="submission" date="2018-08" db="EMBL/GenBank/DDBJ databases">
        <title>Lactobacillus suantsai sp. nov., isolated from traditional fermented suan-tsai in Taiwan.</title>
        <authorList>
            <person name="Huang C.-H."/>
        </authorList>
    </citation>
    <scope>NUCLEOTIDE SEQUENCE [LARGE SCALE GENOMIC DNA]</scope>
    <source>
        <strain evidence="1 2">BCRC 12945</strain>
    </source>
</reference>
<sequence length="96" mass="10583">MLSALLFPRKMPAVSVLVDHRASDNDAQAGCRIIFTPGFMPYTIVSPKADGLNDQVVLATVTPHLRQLLAYPMVTALRPWRGRAKIPERVSGLRLS</sequence>
<keyword evidence="2" id="KW-1185">Reference proteome</keyword>
<name>A0A4Q0VIC1_9LACO</name>
<proteinExistence type="predicted"/>
<dbReference type="AlphaFoldDB" id="A0A4Q0VIC1"/>
<comment type="caution">
    <text evidence="1">The sequence shown here is derived from an EMBL/GenBank/DDBJ whole genome shotgun (WGS) entry which is preliminary data.</text>
</comment>
<dbReference type="Proteomes" id="UP000290602">
    <property type="component" value="Unassembled WGS sequence"/>
</dbReference>
<dbReference type="EMBL" id="QXIL01000011">
    <property type="protein sequence ID" value="RXI78505.1"/>
    <property type="molecule type" value="Genomic_DNA"/>
</dbReference>
<organism evidence="1 2">
    <name type="scientific">Levilactobacillus suantsaii</name>
    <dbReference type="NCBI Taxonomy" id="2292255"/>
    <lineage>
        <taxon>Bacteria</taxon>
        <taxon>Bacillati</taxon>
        <taxon>Bacillota</taxon>
        <taxon>Bacilli</taxon>
        <taxon>Lactobacillales</taxon>
        <taxon>Lactobacillaceae</taxon>
        <taxon>Levilactobacillus</taxon>
    </lineage>
</organism>
<protein>
    <submittedName>
        <fullName evidence="1">Uncharacterized protein</fullName>
    </submittedName>
</protein>